<feature type="signal peptide" evidence="1">
    <location>
        <begin position="1"/>
        <end position="19"/>
    </location>
</feature>
<organism evidence="4 5">
    <name type="scientific">Pontibacter oryzae</name>
    <dbReference type="NCBI Taxonomy" id="2304593"/>
    <lineage>
        <taxon>Bacteria</taxon>
        <taxon>Pseudomonadati</taxon>
        <taxon>Bacteroidota</taxon>
        <taxon>Cytophagia</taxon>
        <taxon>Cytophagales</taxon>
        <taxon>Hymenobacteraceae</taxon>
        <taxon>Pontibacter</taxon>
    </lineage>
</organism>
<evidence type="ECO:0000259" key="2">
    <source>
        <dbReference type="Pfam" id="PF18962"/>
    </source>
</evidence>
<dbReference type="NCBIfam" id="TIGR04183">
    <property type="entry name" value="Por_Secre_tail"/>
    <property type="match status" value="1"/>
</dbReference>
<dbReference type="InterPro" id="IPR012334">
    <property type="entry name" value="Pectin_lyas_fold"/>
</dbReference>
<dbReference type="InterPro" id="IPR011050">
    <property type="entry name" value="Pectin_lyase_fold/virulence"/>
</dbReference>
<evidence type="ECO:0000256" key="1">
    <source>
        <dbReference type="SAM" id="SignalP"/>
    </source>
</evidence>
<evidence type="ECO:0000313" key="4">
    <source>
        <dbReference type="EMBL" id="RIJ43062.1"/>
    </source>
</evidence>
<dbReference type="InterPro" id="IPR039513">
    <property type="entry name" value="PL-6"/>
</dbReference>
<dbReference type="Gene3D" id="2.60.120.200">
    <property type="match status" value="1"/>
</dbReference>
<dbReference type="RefSeq" id="WP_119430942.1">
    <property type="nucleotide sequence ID" value="NZ_QWGE01000001.1"/>
</dbReference>
<dbReference type="EMBL" id="QWGE01000001">
    <property type="protein sequence ID" value="RIJ43062.1"/>
    <property type="molecule type" value="Genomic_DNA"/>
</dbReference>
<dbReference type="Pfam" id="PF18998">
    <property type="entry name" value="Flg_new_2"/>
    <property type="match status" value="2"/>
</dbReference>
<evidence type="ECO:0000259" key="3">
    <source>
        <dbReference type="Pfam" id="PF18998"/>
    </source>
</evidence>
<feature type="domain" description="Secretion system C-terminal sorting" evidence="2">
    <location>
        <begin position="907"/>
        <end position="980"/>
    </location>
</feature>
<sequence length="983" mass="104664">MKKTPLLLLLLIIVRTVLAQTPLQTSFEGPLYVSGGIHNQNGWKVSSGNAQISTSVAKTGDQALQLSAQNTALQLDFIPYSGTVTGLRDEVYADFWVNPIAFTTRGIALNGYDLFGGSSKRIFVVEFTTDNKIKAYNGSSGNNVGVWAANEWVRVSVKVDFSAEKYKVAINGTASATEFNFRETYTPTASGTRAAGVKEFHSLRINHTSDTQVATSEVSIDDVYISTTPIPDVSFGASSTSRTITVTQPAYGTITLSPTAATYELNESVTATLTLPEGYKNNGWTGSLSGSELVKSFTVTGNMSIGADTGVDPANPPALYTVSITHPSNGTITLAPASPDGKYYKETKVTATISHEACYQFDGWTGDLSGNQTSKTFTVAADMSIGATVGVNTTPAVKRNVATVTEFKNALNAMNPGDTIVVADGNYSLGGTTISRSGCENKPIVIMAKNQGQAIITGNTSFTLESVKHITLQGFAIKSAGISTGIKIQNSSRVRIIGNSFAISETSSCNWIYIGDTWGSTAPIKSGGNVIAYNQFDGKTQAGKYIVIDGSATQQSQHDTIRYNLFKNNGPRATNEKESIRVGTSTLSMSSGFTVIEYNLFQDCDGDPEVVSIKSCDNIIRHNTFQRSLGTLSLRHGNRNLVEGNYFFGEGKTAIFNGSTIGCGGVRVYGKDHKVINNYFEGLTGEKWDAACTITNGNVTNTSTSLTEHFLPENLVFAFNTLVNNKSNIEIGFDNNGNYNRAPVNCLIANNIVVENANPIIKSYSTASLAGVSFSGNIMYPTAASSIGITASDAQIKNIDPLLMQPPCSGNDCEQAMAYKVLRLNPESPAIDAAVGTYAYVGSDFEGQSRAGILDVGADEFRGNSPAPKGALGEHHVGPSAVSYDYKYQYGNLLSASPAMNQPGISVFPNPAANVLTVHFGKQPATNVEIVMLNSTGAVVKKISGLYGAEVEMRVTTVPSGLYFIQIKKAGKIISTHTIIVAH</sequence>
<dbReference type="Pfam" id="PF14592">
    <property type="entry name" value="Chondroitinas_B"/>
    <property type="match status" value="1"/>
</dbReference>
<dbReference type="InterPro" id="IPR044060">
    <property type="entry name" value="Bacterial_rp_domain"/>
</dbReference>
<name>A0A399SLE6_9BACT</name>
<dbReference type="Pfam" id="PF18962">
    <property type="entry name" value="Por_Secre_tail"/>
    <property type="match status" value="1"/>
</dbReference>
<dbReference type="CDD" id="cd14251">
    <property type="entry name" value="PL-6"/>
    <property type="match status" value="1"/>
</dbReference>
<dbReference type="SUPFAM" id="SSF51126">
    <property type="entry name" value="Pectin lyase-like"/>
    <property type="match status" value="1"/>
</dbReference>
<dbReference type="AlphaFoldDB" id="A0A399SLE6"/>
<feature type="domain" description="Bacterial repeat" evidence="3">
    <location>
        <begin position="320"/>
        <end position="388"/>
    </location>
</feature>
<keyword evidence="1" id="KW-0732">Signal</keyword>
<comment type="caution">
    <text evidence="4">The sequence shown here is derived from an EMBL/GenBank/DDBJ whole genome shotgun (WGS) entry which is preliminary data.</text>
</comment>
<reference evidence="5" key="1">
    <citation type="submission" date="2018-08" db="EMBL/GenBank/DDBJ databases">
        <title>Mucilaginibacter sp. MYSH2.</title>
        <authorList>
            <person name="Seo T."/>
        </authorList>
    </citation>
    <scope>NUCLEOTIDE SEQUENCE [LARGE SCALE GENOMIC DNA]</scope>
    <source>
        <strain evidence="5">KIRAN</strain>
    </source>
</reference>
<dbReference type="Proteomes" id="UP000266005">
    <property type="component" value="Unassembled WGS sequence"/>
</dbReference>
<dbReference type="OrthoDB" id="9767990at2"/>
<protein>
    <submittedName>
        <fullName evidence="4">T9SS C-terminal target domain-containing protein</fullName>
    </submittedName>
</protein>
<feature type="domain" description="Bacterial repeat" evidence="3">
    <location>
        <begin position="243"/>
        <end position="307"/>
    </location>
</feature>
<accession>A0A399SLE6</accession>
<proteinExistence type="predicted"/>
<dbReference type="Gene3D" id="2.160.20.10">
    <property type="entry name" value="Single-stranded right-handed beta-helix, Pectin lyase-like"/>
    <property type="match status" value="1"/>
</dbReference>
<keyword evidence="5" id="KW-1185">Reference proteome</keyword>
<dbReference type="InterPro" id="IPR026444">
    <property type="entry name" value="Secre_tail"/>
</dbReference>
<gene>
    <name evidence="4" type="ORF">D1627_04305</name>
</gene>
<evidence type="ECO:0000313" key="5">
    <source>
        <dbReference type="Proteomes" id="UP000266005"/>
    </source>
</evidence>
<feature type="chain" id="PRO_5017458822" evidence="1">
    <location>
        <begin position="20"/>
        <end position="983"/>
    </location>
</feature>